<dbReference type="PANTHER" id="PTHR35089">
    <property type="entry name" value="CHAPERONE PROTEIN SKP"/>
    <property type="match status" value="1"/>
</dbReference>
<comment type="caution">
    <text evidence="5">The sequence shown here is derived from an EMBL/GenBank/DDBJ whole genome shotgun (WGS) entry which is preliminary data.</text>
</comment>
<dbReference type="Gene3D" id="3.30.910.20">
    <property type="entry name" value="Skp domain"/>
    <property type="match status" value="1"/>
</dbReference>
<dbReference type="PANTHER" id="PTHR35089:SF1">
    <property type="entry name" value="CHAPERONE PROTEIN SKP"/>
    <property type="match status" value="1"/>
</dbReference>
<evidence type="ECO:0000256" key="4">
    <source>
        <dbReference type="SAM" id="SignalP"/>
    </source>
</evidence>
<evidence type="ECO:0000256" key="1">
    <source>
        <dbReference type="ARBA" id="ARBA00009091"/>
    </source>
</evidence>
<keyword evidence="2 4" id="KW-0732">Signal</keyword>
<dbReference type="RefSeq" id="WP_210680051.1">
    <property type="nucleotide sequence ID" value="NZ_JAGMWN010000001.1"/>
</dbReference>
<dbReference type="Proteomes" id="UP000672602">
    <property type="component" value="Unassembled WGS sequence"/>
</dbReference>
<dbReference type="SMART" id="SM00935">
    <property type="entry name" value="OmpH"/>
    <property type="match status" value="1"/>
</dbReference>
<evidence type="ECO:0000313" key="6">
    <source>
        <dbReference type="Proteomes" id="UP000672602"/>
    </source>
</evidence>
<reference evidence="5" key="1">
    <citation type="submission" date="2021-04" db="EMBL/GenBank/DDBJ databases">
        <authorList>
            <person name="Zhang D.-C."/>
        </authorList>
    </citation>
    <scope>NUCLEOTIDE SEQUENCE</scope>
    <source>
        <strain evidence="5">CGMCC 1.15697</strain>
    </source>
</reference>
<accession>A0A8J7RYI5</accession>
<evidence type="ECO:0000256" key="2">
    <source>
        <dbReference type="ARBA" id="ARBA00022729"/>
    </source>
</evidence>
<protein>
    <submittedName>
        <fullName evidence="5">OmpH family outer membrane protein</fullName>
    </submittedName>
</protein>
<dbReference type="GO" id="GO:0050821">
    <property type="term" value="P:protein stabilization"/>
    <property type="evidence" value="ECO:0007669"/>
    <property type="project" value="TreeGrafter"/>
</dbReference>
<evidence type="ECO:0000256" key="3">
    <source>
        <dbReference type="SAM" id="Coils"/>
    </source>
</evidence>
<proteinExistence type="inferred from homology"/>
<dbReference type="AlphaFoldDB" id="A0A8J7RYI5"/>
<sequence>MSTITRNVSALAAACVMGGAVLLNATPAVVAQEIPEARIAVIDVAGVERDSIAWQSLREQFEALLSGYQTELRDRQSSLEQEGQQLEQQRSILSQDAFQEKKAAFDQRVAELQRTAQERKQALDKAYAAARGQIRDALRQVVLEIAKERDLNLIFSNSPQDSSVIMSRDELSISEEALERLNESIKSVELPDVSSTGN</sequence>
<dbReference type="InterPro" id="IPR005632">
    <property type="entry name" value="Chaperone_Skp"/>
</dbReference>
<gene>
    <name evidence="5" type="ORF">KAJ83_00450</name>
</gene>
<dbReference type="GO" id="GO:0005829">
    <property type="term" value="C:cytosol"/>
    <property type="evidence" value="ECO:0007669"/>
    <property type="project" value="TreeGrafter"/>
</dbReference>
<dbReference type="Pfam" id="PF03938">
    <property type="entry name" value="OmpH"/>
    <property type="match status" value="1"/>
</dbReference>
<name>A0A8J7RYI5_9PROT</name>
<feature type="signal peptide" evidence="4">
    <location>
        <begin position="1"/>
        <end position="25"/>
    </location>
</feature>
<keyword evidence="6" id="KW-1185">Reference proteome</keyword>
<dbReference type="SUPFAM" id="SSF111384">
    <property type="entry name" value="OmpH-like"/>
    <property type="match status" value="1"/>
</dbReference>
<comment type="similarity">
    <text evidence="1">Belongs to the Skp family.</text>
</comment>
<dbReference type="InterPro" id="IPR024930">
    <property type="entry name" value="Skp_dom_sf"/>
</dbReference>
<dbReference type="EMBL" id="JAGMWN010000001">
    <property type="protein sequence ID" value="MBP5855463.1"/>
    <property type="molecule type" value="Genomic_DNA"/>
</dbReference>
<feature type="chain" id="PRO_5035145580" evidence="4">
    <location>
        <begin position="26"/>
        <end position="198"/>
    </location>
</feature>
<feature type="coiled-coil region" evidence="3">
    <location>
        <begin position="69"/>
        <end position="96"/>
    </location>
</feature>
<keyword evidence="3" id="KW-0175">Coiled coil</keyword>
<evidence type="ECO:0000313" key="5">
    <source>
        <dbReference type="EMBL" id="MBP5855463.1"/>
    </source>
</evidence>
<organism evidence="5 6">
    <name type="scientific">Marivibrio halodurans</name>
    <dbReference type="NCBI Taxonomy" id="2039722"/>
    <lineage>
        <taxon>Bacteria</taxon>
        <taxon>Pseudomonadati</taxon>
        <taxon>Pseudomonadota</taxon>
        <taxon>Alphaproteobacteria</taxon>
        <taxon>Rhodospirillales</taxon>
        <taxon>Rhodospirillaceae</taxon>
        <taxon>Marivibrio</taxon>
    </lineage>
</organism>
<dbReference type="GO" id="GO:0051082">
    <property type="term" value="F:unfolded protein binding"/>
    <property type="evidence" value="ECO:0007669"/>
    <property type="project" value="InterPro"/>
</dbReference>